<dbReference type="GO" id="GO:0045214">
    <property type="term" value="P:sarcomere organization"/>
    <property type="evidence" value="ECO:0007669"/>
    <property type="project" value="TreeGrafter"/>
</dbReference>
<feature type="domain" description="Fibronectin type-III" evidence="4">
    <location>
        <begin position="46"/>
        <end position="138"/>
    </location>
</feature>
<dbReference type="GeneTree" id="ENSGT01150000286978"/>
<dbReference type="InterPro" id="IPR036179">
    <property type="entry name" value="Ig-like_dom_sf"/>
</dbReference>
<feature type="region of interest" description="Disordered" evidence="2">
    <location>
        <begin position="24"/>
        <end position="45"/>
    </location>
</feature>
<feature type="domain" description="Ig-like" evidence="3">
    <location>
        <begin position="141"/>
        <end position="229"/>
    </location>
</feature>
<dbReference type="AlphaFoldDB" id="A0AAY5F0X0"/>
<dbReference type="Pfam" id="PF00041">
    <property type="entry name" value="fn3"/>
    <property type="match status" value="1"/>
</dbReference>
<dbReference type="PANTHER" id="PTHR14340:SF13">
    <property type="entry name" value="TITIN"/>
    <property type="match status" value="1"/>
</dbReference>
<dbReference type="GO" id="GO:0008307">
    <property type="term" value="F:structural constituent of muscle"/>
    <property type="evidence" value="ECO:0007669"/>
    <property type="project" value="TreeGrafter"/>
</dbReference>
<dbReference type="FunFam" id="2.60.40.10:FF:000112">
    <property type="entry name" value="Titin a"/>
    <property type="match status" value="1"/>
</dbReference>
<dbReference type="SUPFAM" id="SSF49265">
    <property type="entry name" value="Fibronectin type III"/>
    <property type="match status" value="1"/>
</dbReference>
<keyword evidence="1" id="KW-0393">Immunoglobulin domain</keyword>
<dbReference type="Gene3D" id="2.60.40.10">
    <property type="entry name" value="Immunoglobulins"/>
    <property type="match status" value="2"/>
</dbReference>
<evidence type="ECO:0000256" key="1">
    <source>
        <dbReference type="ARBA" id="ARBA00023319"/>
    </source>
</evidence>
<dbReference type="Pfam" id="PF07679">
    <property type="entry name" value="I-set"/>
    <property type="match status" value="1"/>
</dbReference>
<keyword evidence="6" id="KW-1185">Reference proteome</keyword>
<dbReference type="InterPro" id="IPR013783">
    <property type="entry name" value="Ig-like_fold"/>
</dbReference>
<dbReference type="InterPro" id="IPR003961">
    <property type="entry name" value="FN3_dom"/>
</dbReference>
<dbReference type="Proteomes" id="UP000314983">
    <property type="component" value="Chromosome 2"/>
</dbReference>
<dbReference type="PROSITE" id="PS50853">
    <property type="entry name" value="FN3"/>
    <property type="match status" value="1"/>
</dbReference>
<dbReference type="InterPro" id="IPR007110">
    <property type="entry name" value="Ig-like_dom"/>
</dbReference>
<evidence type="ECO:0000259" key="3">
    <source>
        <dbReference type="PROSITE" id="PS50835"/>
    </source>
</evidence>
<dbReference type="InterPro" id="IPR013098">
    <property type="entry name" value="Ig_I-set"/>
</dbReference>
<organism evidence="5 6">
    <name type="scientific">Electrophorus electricus</name>
    <name type="common">Electric eel</name>
    <name type="synonym">Gymnotus electricus</name>
    <dbReference type="NCBI Taxonomy" id="8005"/>
    <lineage>
        <taxon>Eukaryota</taxon>
        <taxon>Metazoa</taxon>
        <taxon>Chordata</taxon>
        <taxon>Craniata</taxon>
        <taxon>Vertebrata</taxon>
        <taxon>Euteleostomi</taxon>
        <taxon>Actinopterygii</taxon>
        <taxon>Neopterygii</taxon>
        <taxon>Teleostei</taxon>
        <taxon>Ostariophysi</taxon>
        <taxon>Gymnotiformes</taxon>
        <taxon>Gymnotoidei</taxon>
        <taxon>Gymnotidae</taxon>
        <taxon>Electrophorus</taxon>
    </lineage>
</organism>
<reference evidence="5 6" key="1">
    <citation type="submission" date="2020-05" db="EMBL/GenBank/DDBJ databases">
        <title>Electrophorus electricus (electric eel) genome, fEleEle1, primary haplotype.</title>
        <authorList>
            <person name="Myers G."/>
            <person name="Meyer A."/>
            <person name="Fedrigo O."/>
            <person name="Formenti G."/>
            <person name="Rhie A."/>
            <person name="Tracey A."/>
            <person name="Sims Y."/>
            <person name="Jarvis E.D."/>
        </authorList>
    </citation>
    <scope>NUCLEOTIDE SEQUENCE [LARGE SCALE GENOMIC DNA]</scope>
</reference>
<evidence type="ECO:0000259" key="4">
    <source>
        <dbReference type="PROSITE" id="PS50853"/>
    </source>
</evidence>
<dbReference type="GO" id="GO:0031430">
    <property type="term" value="C:M band"/>
    <property type="evidence" value="ECO:0007669"/>
    <property type="project" value="TreeGrafter"/>
</dbReference>
<name>A0AAY5F0X0_ELEEL</name>
<dbReference type="FunFam" id="2.60.40.10:FF:000002">
    <property type="entry name" value="Titin a"/>
    <property type="match status" value="1"/>
</dbReference>
<dbReference type="InterPro" id="IPR036116">
    <property type="entry name" value="FN3_sf"/>
</dbReference>
<dbReference type="PROSITE" id="PS50835">
    <property type="entry name" value="IG_LIKE"/>
    <property type="match status" value="1"/>
</dbReference>
<proteinExistence type="predicted"/>
<evidence type="ECO:0000256" key="2">
    <source>
        <dbReference type="SAM" id="MobiDB-lite"/>
    </source>
</evidence>
<sequence length="242" mass="26108">GPPSNPRITDTTKTTATFNWGRPFYDGIGEPAETPEPIRASQAPSAPDNLIVTDVSKDTATLAWTKPRHDGGSRITGYVIEAQKKDSDQWVHVTAIKALDYTATDLTENAEYVFRIFAVNSVSSVPSQSTGAITAKDEVEPPMIDLDAKYAQTIVINAGESFRIDAGIFGKPVPSVHWIKLGQELENTARLEIKNTDFTTSLSVKEAIRVDGGQYTLLLKNVGGEKSVAKGDQPIGLDCCGI</sequence>
<reference evidence="5" key="2">
    <citation type="submission" date="2025-08" db="UniProtKB">
        <authorList>
            <consortium name="Ensembl"/>
        </authorList>
    </citation>
    <scope>IDENTIFICATION</scope>
</reference>
<reference evidence="5" key="3">
    <citation type="submission" date="2025-09" db="UniProtKB">
        <authorList>
            <consortium name="Ensembl"/>
        </authorList>
    </citation>
    <scope>IDENTIFICATION</scope>
</reference>
<protein>
    <recommendedName>
        <fullName evidence="7">Fibronectin type-III domain-containing protein</fullName>
    </recommendedName>
</protein>
<dbReference type="Ensembl" id="ENSEEET00000054079.1">
    <property type="protein sequence ID" value="ENSEEEP00000062605.1"/>
    <property type="gene ID" value="ENSEEEG00000024975.1"/>
</dbReference>
<dbReference type="CDD" id="cd00063">
    <property type="entry name" value="FN3"/>
    <property type="match status" value="1"/>
</dbReference>
<evidence type="ECO:0000313" key="6">
    <source>
        <dbReference type="Proteomes" id="UP000314983"/>
    </source>
</evidence>
<dbReference type="SMART" id="SM00060">
    <property type="entry name" value="FN3"/>
    <property type="match status" value="1"/>
</dbReference>
<dbReference type="GO" id="GO:0048738">
    <property type="term" value="P:cardiac muscle tissue development"/>
    <property type="evidence" value="ECO:0007669"/>
    <property type="project" value="TreeGrafter"/>
</dbReference>
<dbReference type="SUPFAM" id="SSF48726">
    <property type="entry name" value="Immunoglobulin"/>
    <property type="match status" value="1"/>
</dbReference>
<dbReference type="PRINTS" id="PR00014">
    <property type="entry name" value="FNTYPEIII"/>
</dbReference>
<evidence type="ECO:0008006" key="7">
    <source>
        <dbReference type="Google" id="ProtNLM"/>
    </source>
</evidence>
<accession>A0AAY5F0X0</accession>
<evidence type="ECO:0000313" key="5">
    <source>
        <dbReference type="Ensembl" id="ENSEEEP00000062605.1"/>
    </source>
</evidence>
<gene>
    <name evidence="5" type="primary">MYBPC1</name>
</gene>
<dbReference type="PANTHER" id="PTHR14340">
    <property type="entry name" value="MICROFIBRIL-ASSOCIATED GLYCOPROTEIN 3"/>
    <property type="match status" value="1"/>
</dbReference>